<dbReference type="KEGG" id="gai:IMCC3135_26685"/>
<evidence type="ECO:0000256" key="1">
    <source>
        <dbReference type="ARBA" id="ARBA00000971"/>
    </source>
</evidence>
<evidence type="ECO:0000313" key="14">
    <source>
        <dbReference type="EMBL" id="ASJ75392.1"/>
    </source>
</evidence>
<protein>
    <recommendedName>
        <fullName evidence="10">FKBP-type peptidyl-prolyl cis-trans isomerase SlyD</fullName>
        <ecNumber evidence="4">5.2.1.8</ecNumber>
    </recommendedName>
    <alternativeName>
        <fullName evidence="11">Metallochaperone SlyD</fullName>
    </alternativeName>
</protein>
<evidence type="ECO:0000256" key="9">
    <source>
        <dbReference type="ARBA" id="ARBA00037071"/>
    </source>
</evidence>
<comment type="catalytic activity">
    <reaction evidence="1">
        <text>[protein]-peptidylproline (omega=180) = [protein]-peptidylproline (omega=0)</text>
        <dbReference type="Rhea" id="RHEA:16237"/>
        <dbReference type="Rhea" id="RHEA-COMP:10747"/>
        <dbReference type="Rhea" id="RHEA-COMP:10748"/>
        <dbReference type="ChEBI" id="CHEBI:83833"/>
        <dbReference type="ChEBI" id="CHEBI:83834"/>
        <dbReference type="EC" id="5.2.1.8"/>
    </reaction>
</comment>
<comment type="function">
    <text evidence="9">Also involved in hydrogenase metallocenter assembly, probably by participating in the nickel insertion step. This function in hydrogenase biosynthesis requires chaperone activity and the presence of the metal-binding domain, but not PPIase activity.</text>
</comment>
<dbReference type="InterPro" id="IPR046357">
    <property type="entry name" value="PPIase_dom_sf"/>
</dbReference>
<reference evidence="14 15" key="1">
    <citation type="submission" date="2016-12" db="EMBL/GenBank/DDBJ databases">
        <authorList>
            <person name="Song W.-J."/>
            <person name="Kurnit D.M."/>
        </authorList>
    </citation>
    <scope>NUCLEOTIDE SEQUENCE [LARGE SCALE GENOMIC DNA]</scope>
    <source>
        <strain evidence="14 15">IMCC3135</strain>
    </source>
</reference>
<dbReference type="GO" id="GO:0005737">
    <property type="term" value="C:cytoplasm"/>
    <property type="evidence" value="ECO:0007669"/>
    <property type="project" value="UniProtKB-SubCell"/>
</dbReference>
<dbReference type="PANTHER" id="PTHR47861">
    <property type="entry name" value="FKBP-TYPE PEPTIDYL-PROLYL CIS-TRANS ISOMERASE SLYD"/>
    <property type="match status" value="1"/>
</dbReference>
<organism evidence="14 15">
    <name type="scientific">Granulosicoccus antarcticus IMCC3135</name>
    <dbReference type="NCBI Taxonomy" id="1192854"/>
    <lineage>
        <taxon>Bacteria</taxon>
        <taxon>Pseudomonadati</taxon>
        <taxon>Pseudomonadota</taxon>
        <taxon>Gammaproteobacteria</taxon>
        <taxon>Chromatiales</taxon>
        <taxon>Granulosicoccaceae</taxon>
        <taxon>Granulosicoccus</taxon>
    </lineage>
</organism>
<proteinExistence type="inferred from homology"/>
<dbReference type="EMBL" id="CP018632">
    <property type="protein sequence ID" value="ASJ75392.1"/>
    <property type="molecule type" value="Genomic_DNA"/>
</dbReference>
<evidence type="ECO:0000259" key="13">
    <source>
        <dbReference type="Pfam" id="PF00254"/>
    </source>
</evidence>
<sequence>MPDDQTPIEADASEGTGSNSGAVAGPNMVIGFHYDLYDGKAQKMESSKAGEPVLCLHGERGVLLALQDAFVGKVAGDDFSITIPHEKAYGRRYPDRKQRLPRKKIDGGKQQTFRPGQVITMQGEHGPSPATVIKVGKFNIDVDVNHPLAGVDLTFDIQIVSVRESSAEERAHGHAHGVGGHHH</sequence>
<evidence type="ECO:0000256" key="11">
    <source>
        <dbReference type="ARBA" id="ARBA00042772"/>
    </source>
</evidence>
<dbReference type="Pfam" id="PF00254">
    <property type="entry name" value="FKBP_C"/>
    <property type="match status" value="1"/>
</dbReference>
<feature type="region of interest" description="Disordered" evidence="12">
    <location>
        <begin position="1"/>
        <end position="24"/>
    </location>
</feature>
<dbReference type="InterPro" id="IPR001179">
    <property type="entry name" value="PPIase_FKBP_dom"/>
</dbReference>
<evidence type="ECO:0000256" key="7">
    <source>
        <dbReference type="ARBA" id="ARBA00023186"/>
    </source>
</evidence>
<evidence type="ECO:0000256" key="12">
    <source>
        <dbReference type="SAM" id="MobiDB-lite"/>
    </source>
</evidence>
<keyword evidence="6" id="KW-0697">Rotamase</keyword>
<keyword evidence="8 14" id="KW-0413">Isomerase</keyword>
<evidence type="ECO:0000256" key="3">
    <source>
        <dbReference type="ARBA" id="ARBA00006577"/>
    </source>
</evidence>
<accession>A0A2Z2NV17</accession>
<evidence type="ECO:0000313" key="15">
    <source>
        <dbReference type="Proteomes" id="UP000250079"/>
    </source>
</evidence>
<dbReference type="SUPFAM" id="SSF54534">
    <property type="entry name" value="FKBP-like"/>
    <property type="match status" value="1"/>
</dbReference>
<evidence type="ECO:0000256" key="8">
    <source>
        <dbReference type="ARBA" id="ARBA00023235"/>
    </source>
</evidence>
<keyword evidence="15" id="KW-1185">Reference proteome</keyword>
<comment type="subcellular location">
    <subcellularLocation>
        <location evidence="2">Cytoplasm</location>
    </subcellularLocation>
</comment>
<dbReference type="Gene3D" id="3.10.50.40">
    <property type="match status" value="1"/>
</dbReference>
<dbReference type="GO" id="GO:0003755">
    <property type="term" value="F:peptidyl-prolyl cis-trans isomerase activity"/>
    <property type="evidence" value="ECO:0007669"/>
    <property type="project" value="UniProtKB-KW"/>
</dbReference>
<evidence type="ECO:0000256" key="6">
    <source>
        <dbReference type="ARBA" id="ARBA00023110"/>
    </source>
</evidence>
<dbReference type="RefSeq" id="WP_157736285.1">
    <property type="nucleotide sequence ID" value="NZ_CP018632.1"/>
</dbReference>
<keyword evidence="7" id="KW-0143">Chaperone</keyword>
<gene>
    <name evidence="14" type="primary">slyD_2</name>
    <name evidence="14" type="ORF">IMCC3135_26685</name>
</gene>
<dbReference type="AlphaFoldDB" id="A0A2Z2NV17"/>
<evidence type="ECO:0000256" key="5">
    <source>
        <dbReference type="ARBA" id="ARBA00022490"/>
    </source>
</evidence>
<dbReference type="EC" id="5.2.1.8" evidence="4"/>
<dbReference type="OrthoDB" id="9808891at2"/>
<dbReference type="GO" id="GO:0042026">
    <property type="term" value="P:protein refolding"/>
    <property type="evidence" value="ECO:0007669"/>
    <property type="project" value="UniProtKB-ARBA"/>
</dbReference>
<evidence type="ECO:0000256" key="10">
    <source>
        <dbReference type="ARBA" id="ARBA00040015"/>
    </source>
</evidence>
<keyword evidence="5" id="KW-0963">Cytoplasm</keyword>
<feature type="domain" description="PPIase FKBP-type" evidence="13">
    <location>
        <begin position="29"/>
        <end position="94"/>
    </location>
</feature>
<comment type="similarity">
    <text evidence="3">Belongs to the FKBP-type PPIase family.</text>
</comment>
<evidence type="ECO:0000256" key="2">
    <source>
        <dbReference type="ARBA" id="ARBA00004496"/>
    </source>
</evidence>
<dbReference type="PANTHER" id="PTHR47861:SF3">
    <property type="entry name" value="FKBP-TYPE PEPTIDYL-PROLYL CIS-TRANS ISOMERASE SLYD"/>
    <property type="match status" value="1"/>
</dbReference>
<evidence type="ECO:0000256" key="4">
    <source>
        <dbReference type="ARBA" id="ARBA00013194"/>
    </source>
</evidence>
<dbReference type="Proteomes" id="UP000250079">
    <property type="component" value="Chromosome"/>
</dbReference>
<name>A0A2Z2NV17_9GAMM</name>